<feature type="region of interest" description="Disordered" evidence="1">
    <location>
        <begin position="313"/>
        <end position="344"/>
    </location>
</feature>
<dbReference type="RefSeq" id="WP_229913730.1">
    <property type="nucleotide sequence ID" value="NZ_BNAT01000006.1"/>
</dbReference>
<accession>A0A919L714</accession>
<evidence type="ECO:0000256" key="1">
    <source>
        <dbReference type="SAM" id="MobiDB-lite"/>
    </source>
</evidence>
<reference evidence="2" key="1">
    <citation type="journal article" date="2014" name="Int. J. Syst. Evol. Microbiol.">
        <title>Complete genome sequence of Corynebacterium casei LMG S-19264T (=DSM 44701T), isolated from a smear-ripened cheese.</title>
        <authorList>
            <consortium name="US DOE Joint Genome Institute (JGI-PGF)"/>
            <person name="Walter F."/>
            <person name="Albersmeier A."/>
            <person name="Kalinowski J."/>
            <person name="Ruckert C."/>
        </authorList>
    </citation>
    <scope>NUCLEOTIDE SEQUENCE</scope>
    <source>
        <strain evidence="2">CGMCC 4.7403</strain>
    </source>
</reference>
<evidence type="ECO:0000313" key="2">
    <source>
        <dbReference type="EMBL" id="GHH86278.1"/>
    </source>
</evidence>
<name>A0A919L714_9ACTN</name>
<organism evidence="2 3">
    <name type="scientific">Streptomyces capitiformicae</name>
    <dbReference type="NCBI Taxonomy" id="2014920"/>
    <lineage>
        <taxon>Bacteria</taxon>
        <taxon>Bacillati</taxon>
        <taxon>Actinomycetota</taxon>
        <taxon>Actinomycetes</taxon>
        <taxon>Kitasatosporales</taxon>
        <taxon>Streptomycetaceae</taxon>
        <taxon>Streptomyces</taxon>
    </lineage>
</organism>
<comment type="caution">
    <text evidence="2">The sequence shown here is derived from an EMBL/GenBank/DDBJ whole genome shotgun (WGS) entry which is preliminary data.</text>
</comment>
<evidence type="ECO:0000313" key="3">
    <source>
        <dbReference type="Proteomes" id="UP000603227"/>
    </source>
</evidence>
<dbReference type="AlphaFoldDB" id="A0A919L714"/>
<protein>
    <submittedName>
        <fullName evidence="2">Uncharacterized protein</fullName>
    </submittedName>
</protein>
<dbReference type="EMBL" id="BNAT01000006">
    <property type="protein sequence ID" value="GHH86278.1"/>
    <property type="molecule type" value="Genomic_DNA"/>
</dbReference>
<reference evidence="2" key="2">
    <citation type="submission" date="2020-09" db="EMBL/GenBank/DDBJ databases">
        <authorList>
            <person name="Sun Q."/>
            <person name="Zhou Y."/>
        </authorList>
    </citation>
    <scope>NUCLEOTIDE SEQUENCE</scope>
    <source>
        <strain evidence="2">CGMCC 4.7403</strain>
    </source>
</reference>
<feature type="region of interest" description="Disordered" evidence="1">
    <location>
        <begin position="69"/>
        <end position="101"/>
    </location>
</feature>
<sequence length="382" mass="38759">MSSAAAPLGAGAAPRVMRGAAGRRVVQVVLLVGGLFVLGVLCGERASAAEGVPTSPLASITSEVQEITASAASVEHASDGAPDTSRDTTPDPVPRPTAAVSDTVTDATGPVARVVQPVGEHVVEPVTRHVVEPTAEQVVRPVSEDLVRPVTDDVVRPVTEGLVRPVTEGLVRPVTEGLVRPVTEGLVQPVAEGVVRPIGDVVESVTEGLVGAPSQFPPVTELPSPPGLPQWPDLPGLPVWPVLPGETLPADVTPQVPGGAESERPGAIVDGGRERAVVPEPVVHGPHVGADSGAVAVPVAHRAAGTGDARVARTPVQQGPDGLPTGALRGRSAVDNGGPRHAEPHAVTSLHQAPLSLVPGATAADAAYGTRDHHRDIPEFPG</sequence>
<dbReference type="Proteomes" id="UP000603227">
    <property type="component" value="Unassembled WGS sequence"/>
</dbReference>
<gene>
    <name evidence="2" type="ORF">GCM10017771_22700</name>
</gene>
<proteinExistence type="predicted"/>
<keyword evidence="3" id="KW-1185">Reference proteome</keyword>